<dbReference type="Proteomes" id="UP000036313">
    <property type="component" value="Unassembled WGS sequence"/>
</dbReference>
<accession>A0A0J6Y521</accession>
<evidence type="ECO:0000313" key="1">
    <source>
        <dbReference type="EMBL" id="KMO68181.1"/>
    </source>
</evidence>
<dbReference type="PATRIC" id="fig|1807.14.peg.5221"/>
<dbReference type="InterPro" id="IPR049574">
    <property type="entry name" value="CrtA-like"/>
</dbReference>
<name>A0A0J6Y521_9MYCO</name>
<dbReference type="AlphaFoldDB" id="A0A0J6Y521"/>
<proteinExistence type="predicted"/>
<gene>
    <name evidence="1" type="ORF">MOBUDSM44075_05180</name>
</gene>
<reference evidence="1 2" key="1">
    <citation type="journal article" date="2015" name="Genome Biol. Evol.">
        <title>Characterization of Three Mycobacterium spp. with Potential Use in Bioremediation by Genome Sequencing and Comparative Genomics.</title>
        <authorList>
            <person name="Das S."/>
            <person name="Pettersson B.M."/>
            <person name="Behra P.R."/>
            <person name="Ramesh M."/>
            <person name="Dasgupta S."/>
            <person name="Bhattacharya A."/>
            <person name="Kirsebom L.A."/>
        </authorList>
    </citation>
    <scope>NUCLEOTIDE SEQUENCE [LARGE SCALE GENOMIC DNA]</scope>
    <source>
        <strain evidence="1 2">DSM 44075</strain>
    </source>
</reference>
<comment type="caution">
    <text evidence="1">The sequence shown here is derived from an EMBL/GenBank/DDBJ whole genome shotgun (WGS) entry which is preliminary data.</text>
</comment>
<evidence type="ECO:0000313" key="2">
    <source>
        <dbReference type="Proteomes" id="UP000036313"/>
    </source>
</evidence>
<organism evidence="1 2">
    <name type="scientific">Mycolicibacterium obuense</name>
    <dbReference type="NCBI Taxonomy" id="1807"/>
    <lineage>
        <taxon>Bacteria</taxon>
        <taxon>Bacillati</taxon>
        <taxon>Actinomycetota</taxon>
        <taxon>Actinomycetes</taxon>
        <taxon>Mycobacteriales</taxon>
        <taxon>Mycobacteriaceae</taxon>
        <taxon>Mycolicibacterium</taxon>
    </lineage>
</organism>
<protein>
    <submittedName>
        <fullName evidence="1">Uncharacterized protein</fullName>
    </submittedName>
</protein>
<dbReference type="EMBL" id="JYNU01000058">
    <property type="protein sequence ID" value="KMO68181.1"/>
    <property type="molecule type" value="Genomic_DNA"/>
</dbReference>
<sequence length="248" mass="26870">MTGTPESADFLTVDVYDHPPRGPWLWSRSVKAVLQQNISGLRAVTVNHSNHLTHQLGPSSFLPPGRALVAAWDSPESALAAFRGPLACAVESPHRYSLDGEVVRARAEHPDDHWHGWNPSDTGSRAISSDEPLVVIVHGMLRRRHLLGFVRNNVHAASRAAFHPGHRGSVDISSQLPFEHTSISLWSSAKLARDYAYAPGGHAHAMNHARTADTHRMGVYLQVRPLASSGSLGLDSAAFPDLPPAARA</sequence>
<dbReference type="CDD" id="cd21650">
    <property type="entry name" value="CrtA-like"/>
    <property type="match status" value="1"/>
</dbReference>